<proteinExistence type="predicted"/>
<keyword evidence="1" id="KW-1133">Transmembrane helix</keyword>
<feature type="transmembrane region" description="Helical" evidence="1">
    <location>
        <begin position="61"/>
        <end position="87"/>
    </location>
</feature>
<feature type="transmembrane region" description="Helical" evidence="1">
    <location>
        <begin position="28"/>
        <end position="49"/>
    </location>
</feature>
<keyword evidence="1" id="KW-0472">Membrane</keyword>
<comment type="caution">
    <text evidence="2">The sequence shown here is derived from an EMBL/GenBank/DDBJ whole genome shotgun (WGS) entry which is preliminary data.</text>
</comment>
<keyword evidence="1" id="KW-0812">Transmembrane</keyword>
<dbReference type="EMBL" id="JAEPRQ010000001">
    <property type="protein sequence ID" value="MBK4215256.1"/>
    <property type="molecule type" value="Genomic_DNA"/>
</dbReference>
<evidence type="ECO:0000313" key="3">
    <source>
        <dbReference type="Proteomes" id="UP000640485"/>
    </source>
</evidence>
<dbReference type="Proteomes" id="UP000640485">
    <property type="component" value="Unassembled WGS sequence"/>
</dbReference>
<dbReference type="AlphaFoldDB" id="A0A934SAK9"/>
<evidence type="ECO:0000256" key="1">
    <source>
        <dbReference type="SAM" id="Phobius"/>
    </source>
</evidence>
<dbReference type="RefSeq" id="WP_200684174.1">
    <property type="nucleotide sequence ID" value="NZ_JAEPRQ010000001.1"/>
</dbReference>
<accession>A0A934SAK9</accession>
<gene>
    <name evidence="2" type="ORF">JJJ17_04880</name>
</gene>
<protein>
    <submittedName>
        <fullName evidence="2">Uncharacterized protein</fullName>
    </submittedName>
</protein>
<sequence>MELLLYAVPIALALGAMAIGIIRVSSRTWLPLAIGFGTLAGSAFGCYAISMGKSGHYLAGLIGALFAMLLGLCAGAIGTGVILRWLYQQFQRGVAKQMVTIYSPPSRPWDIAIYVLLSLAGLILSAIE</sequence>
<evidence type="ECO:0000313" key="2">
    <source>
        <dbReference type="EMBL" id="MBK4215256.1"/>
    </source>
</evidence>
<reference evidence="2" key="1">
    <citation type="submission" date="2021-01" db="EMBL/GenBank/DDBJ databases">
        <title>Paracoccus amoyensis sp. nov., isolated from the surface seawater along the coast of Xiamen Island, China.</title>
        <authorList>
            <person name="Lyu L."/>
        </authorList>
    </citation>
    <scope>NUCLEOTIDE SEQUENCE</scope>
    <source>
        <strain evidence="2">MJ17</strain>
    </source>
</reference>
<keyword evidence="3" id="KW-1185">Reference proteome</keyword>
<organism evidence="2 3">
    <name type="scientific">Paracoccus caeni</name>
    <dbReference type="NCBI Taxonomy" id="657651"/>
    <lineage>
        <taxon>Bacteria</taxon>
        <taxon>Pseudomonadati</taxon>
        <taxon>Pseudomonadota</taxon>
        <taxon>Alphaproteobacteria</taxon>
        <taxon>Rhodobacterales</taxon>
        <taxon>Paracoccaceae</taxon>
        <taxon>Paracoccus</taxon>
    </lineage>
</organism>
<name>A0A934SAK9_9RHOB</name>